<dbReference type="Gene3D" id="2.30.40.10">
    <property type="entry name" value="Urease, subunit C, domain 1"/>
    <property type="match status" value="1"/>
</dbReference>
<protein>
    <submittedName>
        <fullName evidence="2">Metallo-dependent hydrolase</fullName>
    </submittedName>
</protein>
<accession>A0A3M0T0J0</accession>
<name>A0A3M0T0J0_9CLOT</name>
<dbReference type="InterPro" id="IPR006680">
    <property type="entry name" value="Amidohydro-rel"/>
</dbReference>
<dbReference type="RefSeq" id="WP_013240103.1">
    <property type="nucleotide sequence ID" value="NZ_CP110420.1"/>
</dbReference>
<proteinExistence type="predicted"/>
<gene>
    <name evidence="2" type="ORF">D9O40_02625</name>
</gene>
<dbReference type="InterPro" id="IPR032466">
    <property type="entry name" value="Metal_Hydrolase"/>
</dbReference>
<dbReference type="Pfam" id="PF01979">
    <property type="entry name" value="Amidohydro_1"/>
    <property type="match status" value="1"/>
</dbReference>
<dbReference type="EMBL" id="RFAQ01000004">
    <property type="protein sequence ID" value="RMD04146.1"/>
    <property type="molecule type" value="Genomic_DNA"/>
</dbReference>
<dbReference type="AlphaFoldDB" id="A0A3M0T0J0"/>
<organism evidence="2 3">
    <name type="scientific">Clostridium autoethanogenum</name>
    <dbReference type="NCBI Taxonomy" id="84023"/>
    <lineage>
        <taxon>Bacteria</taxon>
        <taxon>Bacillati</taxon>
        <taxon>Bacillota</taxon>
        <taxon>Clostridia</taxon>
        <taxon>Eubacteriales</taxon>
        <taxon>Clostridiaceae</taxon>
        <taxon>Clostridium</taxon>
    </lineage>
</organism>
<dbReference type="GO" id="GO:0016810">
    <property type="term" value="F:hydrolase activity, acting on carbon-nitrogen (but not peptide) bonds"/>
    <property type="evidence" value="ECO:0007669"/>
    <property type="project" value="InterPro"/>
</dbReference>
<keyword evidence="2" id="KW-0378">Hydrolase</keyword>
<dbReference type="InterPro" id="IPR020043">
    <property type="entry name" value="Deacetylase_Atu3266-like"/>
</dbReference>
<reference evidence="2 3" key="1">
    <citation type="submission" date="2018-10" db="EMBL/GenBank/DDBJ databases">
        <title>Genome-centric metagenomics revealed C2 chemical producing, CO utilizing Clostridium with novel acetogenic gene cluster.</title>
        <authorList>
            <person name="Kang H."/>
            <person name="Park B."/>
            <person name="Choi I.G."/>
            <person name="Chang I.S."/>
        </authorList>
    </citation>
    <scope>NUCLEOTIDE SEQUENCE [LARGE SCALE GENOMIC DNA]</scope>
    <source>
        <strain evidence="2 3">H21-9</strain>
    </source>
</reference>
<dbReference type="NCBIfam" id="NF009060">
    <property type="entry name" value="PRK12394.1"/>
    <property type="match status" value="1"/>
</dbReference>
<feature type="domain" description="Amidohydrolase-related" evidence="1">
    <location>
        <begin position="51"/>
        <end position="343"/>
    </location>
</feature>
<dbReference type="Gene3D" id="3.20.20.140">
    <property type="entry name" value="Metal-dependent hydrolases"/>
    <property type="match status" value="1"/>
</dbReference>
<evidence type="ECO:0000259" key="1">
    <source>
        <dbReference type="Pfam" id="PF01979"/>
    </source>
</evidence>
<evidence type="ECO:0000313" key="3">
    <source>
        <dbReference type="Proteomes" id="UP000277999"/>
    </source>
</evidence>
<dbReference type="SUPFAM" id="SSF51556">
    <property type="entry name" value="Metallo-dependent hydrolases"/>
    <property type="match status" value="1"/>
</dbReference>
<dbReference type="PANTHER" id="PTHR42717:SF1">
    <property type="entry name" value="IMIDAZOLONEPROPIONASE AND RELATED AMIDOHYDROLASES"/>
    <property type="match status" value="1"/>
</dbReference>
<evidence type="ECO:0000313" key="2">
    <source>
        <dbReference type="EMBL" id="RMD04146.1"/>
    </source>
</evidence>
<dbReference type="Proteomes" id="UP000277999">
    <property type="component" value="Unassembled WGS sequence"/>
</dbReference>
<dbReference type="GO" id="GO:0019213">
    <property type="term" value="F:deacetylase activity"/>
    <property type="evidence" value="ECO:0007669"/>
    <property type="project" value="InterPro"/>
</dbReference>
<dbReference type="SUPFAM" id="SSF51338">
    <property type="entry name" value="Composite domain of metallo-dependent hydrolases"/>
    <property type="match status" value="1"/>
</dbReference>
<dbReference type="InterPro" id="IPR011059">
    <property type="entry name" value="Metal-dep_hydrolase_composite"/>
</dbReference>
<sequence>MKYDLIVRNGYLLDPATGNKGKHIVAVKDDKIADYSQDGQAIQTINAKGCYVFPGLIDFHTHIYEGSDFGVSPDLLLANGVTAAVDAGSTGCVNFEMFYKNSMMNSKLKIKAFLNVSSIGQPGAGIDEPLDPKLFQKDLIRSLIRKYKGTILGLKIRFSKNTVGGLGTKPLEETLKLAQELGVPVCVHTTNPPIDAAELVSMLRKGDIYCHIYHGTGSTLLEEDGTIKPAFLDAAKRGVIFDCANGRFNLDYKVAKQSISNKFLPDIISTDTTKVTLNVPAQVKSLPFVMSKYLSFGMSLEDVLKTVTVNPAKLMGMEGKIGTLKKGAYADITICKIVDKKVVFSDSKGATHEGNQLIVPVLTIENGRIAYCQTDFNI</sequence>
<dbReference type="PANTHER" id="PTHR42717">
    <property type="entry name" value="DIHYDROOROTASE-RELATED"/>
    <property type="match status" value="1"/>
</dbReference>
<comment type="caution">
    <text evidence="2">The sequence shown here is derived from an EMBL/GenBank/DDBJ whole genome shotgun (WGS) entry which is preliminary data.</text>
</comment>